<evidence type="ECO:0000313" key="2">
    <source>
        <dbReference type="Proteomes" id="UP000094455"/>
    </source>
</evidence>
<accession>A0A1E3NN65</accession>
<dbReference type="Proteomes" id="UP000094455">
    <property type="component" value="Unassembled WGS sequence"/>
</dbReference>
<dbReference type="STRING" id="763406.A0A1E3NN65"/>
<reference evidence="1 2" key="1">
    <citation type="journal article" date="2016" name="Proc. Natl. Acad. Sci. U.S.A.">
        <title>Comparative genomics of biotechnologically important yeasts.</title>
        <authorList>
            <person name="Riley R."/>
            <person name="Haridas S."/>
            <person name="Wolfe K.H."/>
            <person name="Lopes M.R."/>
            <person name="Hittinger C.T."/>
            <person name="Goeker M."/>
            <person name="Salamov A.A."/>
            <person name="Wisecaver J.H."/>
            <person name="Long T.M."/>
            <person name="Calvey C.H."/>
            <person name="Aerts A.L."/>
            <person name="Barry K.W."/>
            <person name="Choi C."/>
            <person name="Clum A."/>
            <person name="Coughlan A.Y."/>
            <person name="Deshpande S."/>
            <person name="Douglass A.P."/>
            <person name="Hanson S.J."/>
            <person name="Klenk H.-P."/>
            <person name="LaButti K.M."/>
            <person name="Lapidus A."/>
            <person name="Lindquist E.A."/>
            <person name="Lipzen A.M."/>
            <person name="Meier-Kolthoff J.P."/>
            <person name="Ohm R.A."/>
            <person name="Otillar R.P."/>
            <person name="Pangilinan J.L."/>
            <person name="Peng Y."/>
            <person name="Rokas A."/>
            <person name="Rosa C.A."/>
            <person name="Scheuner C."/>
            <person name="Sibirny A.A."/>
            <person name="Slot J.C."/>
            <person name="Stielow J.B."/>
            <person name="Sun H."/>
            <person name="Kurtzman C.P."/>
            <person name="Blackwell M."/>
            <person name="Grigoriev I.V."/>
            <person name="Jeffries T.W."/>
        </authorList>
    </citation>
    <scope>NUCLEOTIDE SEQUENCE [LARGE SCALE GENOMIC DNA]</scope>
    <source>
        <strain evidence="1 2">NRRL Y-2026</strain>
    </source>
</reference>
<protein>
    <submittedName>
        <fullName evidence="1">Uncharacterized protein</fullName>
    </submittedName>
</protein>
<sequence length="322" mass="35945">MAKTKVTNHSNTLILTDATLLHPKNASPLAETLDALKEFVKTQSILHGVHSCLQTLHFKSFRRIIMIFSVPKIADLVYEYLTKLGIKIGFARYDNGISSCDLDPECDVCEASKADAQLAILQPKDAPESYPVEDRCPGAGVYGIKYNKAETFRKLEPPNPPIQMQSPPPSPYEGWIERPEEPPSSTTVGFHPKALGHLLYTYDVETANHFDQRERDSDDEMKMRRVFSSTIETAFSDPIKESAMDDLNIGEGLHDDDDDDDDDEASHVLNGSLFQKPTLIREVSDKAKFSKMKIPIVVVDTQEAENLRSHAAEIDSVKIGKV</sequence>
<dbReference type="RefSeq" id="XP_019018667.1">
    <property type="nucleotide sequence ID" value="XM_019160844.1"/>
</dbReference>
<keyword evidence="2" id="KW-1185">Reference proteome</keyword>
<dbReference type="EMBL" id="KV454002">
    <property type="protein sequence ID" value="ODQ47554.1"/>
    <property type="molecule type" value="Genomic_DNA"/>
</dbReference>
<name>A0A1E3NN65_9ASCO</name>
<organism evidence="1 2">
    <name type="scientific">Pichia membranifaciens NRRL Y-2026</name>
    <dbReference type="NCBI Taxonomy" id="763406"/>
    <lineage>
        <taxon>Eukaryota</taxon>
        <taxon>Fungi</taxon>
        <taxon>Dikarya</taxon>
        <taxon>Ascomycota</taxon>
        <taxon>Saccharomycotina</taxon>
        <taxon>Pichiomycetes</taxon>
        <taxon>Pichiales</taxon>
        <taxon>Pichiaceae</taxon>
        <taxon>Pichia</taxon>
    </lineage>
</organism>
<dbReference type="AlphaFoldDB" id="A0A1E3NN65"/>
<dbReference type="OrthoDB" id="3995312at2759"/>
<evidence type="ECO:0000313" key="1">
    <source>
        <dbReference type="EMBL" id="ODQ47554.1"/>
    </source>
</evidence>
<dbReference type="GeneID" id="30177531"/>
<proteinExistence type="predicted"/>
<gene>
    <name evidence="1" type="ORF">PICMEDRAFT_15483</name>
</gene>